<evidence type="ECO:0000313" key="2">
    <source>
        <dbReference type="Proteomes" id="UP001202328"/>
    </source>
</evidence>
<evidence type="ECO:0000313" key="1">
    <source>
        <dbReference type="EMBL" id="KAI3963416.1"/>
    </source>
</evidence>
<protein>
    <submittedName>
        <fullName evidence="1">Uncharacterized protein</fullName>
    </submittedName>
</protein>
<dbReference type="AlphaFoldDB" id="A0AAD4Y067"/>
<dbReference type="Proteomes" id="UP001202328">
    <property type="component" value="Unassembled WGS sequence"/>
</dbReference>
<name>A0AAD4Y067_9MAGN</name>
<accession>A0AAD4Y067</accession>
<dbReference type="EMBL" id="JAJJMB010000061">
    <property type="protein sequence ID" value="KAI3963416.1"/>
    <property type="molecule type" value="Genomic_DNA"/>
</dbReference>
<organism evidence="1 2">
    <name type="scientific">Papaver atlanticum</name>
    <dbReference type="NCBI Taxonomy" id="357466"/>
    <lineage>
        <taxon>Eukaryota</taxon>
        <taxon>Viridiplantae</taxon>
        <taxon>Streptophyta</taxon>
        <taxon>Embryophyta</taxon>
        <taxon>Tracheophyta</taxon>
        <taxon>Spermatophyta</taxon>
        <taxon>Magnoliopsida</taxon>
        <taxon>Ranunculales</taxon>
        <taxon>Papaveraceae</taxon>
        <taxon>Papaveroideae</taxon>
        <taxon>Papaver</taxon>
    </lineage>
</organism>
<sequence length="68" mass="7978">MCKFKYSNADWILTNGNSKYAWEDGDLEILERDVSKESFWKLVMEMCLVHPTIWSYFQPVVGTSVQLV</sequence>
<comment type="caution">
    <text evidence="1">The sequence shown here is derived from an EMBL/GenBank/DDBJ whole genome shotgun (WGS) entry which is preliminary data.</text>
</comment>
<proteinExistence type="predicted"/>
<keyword evidence="2" id="KW-1185">Reference proteome</keyword>
<gene>
    <name evidence="1" type="ORF">MKW98_022838</name>
</gene>
<reference evidence="1" key="1">
    <citation type="submission" date="2022-04" db="EMBL/GenBank/DDBJ databases">
        <title>A functionally conserved STORR gene fusion in Papaver species that diverged 16.8 million years ago.</title>
        <authorList>
            <person name="Catania T."/>
        </authorList>
    </citation>
    <scope>NUCLEOTIDE SEQUENCE</scope>
    <source>
        <strain evidence="1">S-188037</strain>
    </source>
</reference>
<feature type="non-terminal residue" evidence="1">
    <location>
        <position position="1"/>
    </location>
</feature>